<evidence type="ECO:0000313" key="3">
    <source>
        <dbReference type="Proteomes" id="UP001152592"/>
    </source>
</evidence>
<dbReference type="EMBL" id="CAJVPD010000304">
    <property type="protein sequence ID" value="CAG8428835.1"/>
    <property type="molecule type" value="Genomic_DNA"/>
</dbReference>
<accession>A0A9W4NXZ5</accession>
<dbReference type="InterPro" id="IPR001810">
    <property type="entry name" value="F-box_dom"/>
</dbReference>
<evidence type="ECO:0000313" key="2">
    <source>
        <dbReference type="EMBL" id="CAG8428835.1"/>
    </source>
</evidence>
<proteinExistence type="predicted"/>
<dbReference type="PROSITE" id="PS50181">
    <property type="entry name" value="FBOX"/>
    <property type="match status" value="1"/>
</dbReference>
<protein>
    <recommendedName>
        <fullName evidence="1">F-box domain-containing protein</fullName>
    </recommendedName>
</protein>
<organism evidence="2 3">
    <name type="scientific">Penicillium salamii</name>
    <dbReference type="NCBI Taxonomy" id="1612424"/>
    <lineage>
        <taxon>Eukaryota</taxon>
        <taxon>Fungi</taxon>
        <taxon>Dikarya</taxon>
        <taxon>Ascomycota</taxon>
        <taxon>Pezizomycotina</taxon>
        <taxon>Eurotiomycetes</taxon>
        <taxon>Eurotiomycetidae</taxon>
        <taxon>Eurotiales</taxon>
        <taxon>Aspergillaceae</taxon>
        <taxon>Penicillium</taxon>
    </lineage>
</organism>
<reference evidence="2" key="1">
    <citation type="submission" date="2021-07" db="EMBL/GenBank/DDBJ databases">
        <authorList>
            <person name="Branca A.L. A."/>
        </authorList>
    </citation>
    <scope>NUCLEOTIDE SEQUENCE</scope>
</reference>
<evidence type="ECO:0000259" key="1">
    <source>
        <dbReference type="PROSITE" id="PS50181"/>
    </source>
</evidence>
<dbReference type="AlphaFoldDB" id="A0A9W4NXZ5"/>
<name>A0A9W4NXZ5_9EURO</name>
<dbReference type="Proteomes" id="UP001152592">
    <property type="component" value="Unassembled WGS sequence"/>
</dbReference>
<comment type="caution">
    <text evidence="2">The sequence shown here is derived from an EMBL/GenBank/DDBJ whole genome shotgun (WGS) entry which is preliminary data.</text>
</comment>
<dbReference type="OrthoDB" id="408373at2759"/>
<gene>
    <name evidence="2" type="ORF">PSALAMII_LOCUS10665</name>
</gene>
<feature type="domain" description="F-box" evidence="1">
    <location>
        <begin position="46"/>
        <end position="93"/>
    </location>
</feature>
<sequence length="428" mass="49082">MESLFTLVVSSSLWGKEQIYTRVRTDPLSPQITSLHSINELENPNSKGLASLPVEILLAITDLLYPDDWICISLCSRRLFCIFNDRTKSFHPSGKDKVSLLRRLGRDKPKSFICHLSYVLCESDGSECSGLCGTLFGKEDYPILSSPGWGEDLDLVSRRKEPIWCHVYYRILFLYLQLARRKALHGGARTSRIYLDPSSYTRVRTDPSSPEITSLLSINALHYPEGVCLRMQQINLVHRSNWELLFPRHDTQFQRQPPQMMFICIHLSNFKRDILFDAVVDGYFHGQIVPDATFTCRKCHTVAEIELHKQGPHLALIVTTWINLDPNLIPDDPRRKVYCRNWSPLGDSSARSLDKRTYSPRVFFENASSYPLKALRTQNLSYLKDQLYKEISRQVSPPGGLCLPKENLVGSYYFNGGPEKGFWEALED</sequence>